<evidence type="ECO:0000256" key="10">
    <source>
        <dbReference type="ARBA" id="ARBA00023136"/>
    </source>
</evidence>
<name>A0A9P1JPL3_9PROT</name>
<dbReference type="InterPro" id="IPR003594">
    <property type="entry name" value="HATPase_dom"/>
</dbReference>
<dbReference type="CDD" id="cd00082">
    <property type="entry name" value="HisKA"/>
    <property type="match status" value="1"/>
</dbReference>
<dbReference type="Pfam" id="PF00672">
    <property type="entry name" value="HAMP"/>
    <property type="match status" value="1"/>
</dbReference>
<evidence type="ECO:0000313" key="14">
    <source>
        <dbReference type="EMBL" id="CCC97357.1"/>
    </source>
</evidence>
<comment type="subcellular location">
    <subcellularLocation>
        <location evidence="2">Membrane</location>
    </subcellularLocation>
</comment>
<keyword evidence="6 11" id="KW-0812">Transmembrane</keyword>
<feature type="transmembrane region" description="Helical" evidence="11">
    <location>
        <begin position="12"/>
        <end position="43"/>
    </location>
</feature>
<dbReference type="Gene3D" id="6.10.340.10">
    <property type="match status" value="1"/>
</dbReference>
<evidence type="ECO:0000256" key="8">
    <source>
        <dbReference type="ARBA" id="ARBA00022989"/>
    </source>
</evidence>
<protein>
    <recommendedName>
        <fullName evidence="3">histidine kinase</fullName>
        <ecNumber evidence="3">2.7.13.3</ecNumber>
    </recommendedName>
</protein>
<evidence type="ECO:0000256" key="2">
    <source>
        <dbReference type="ARBA" id="ARBA00004370"/>
    </source>
</evidence>
<dbReference type="InterPro" id="IPR005467">
    <property type="entry name" value="His_kinase_dom"/>
</dbReference>
<dbReference type="KEGG" id="abs:AZOBR_60018"/>
<evidence type="ECO:0000313" key="15">
    <source>
        <dbReference type="Proteomes" id="UP000007319"/>
    </source>
</evidence>
<evidence type="ECO:0000259" key="12">
    <source>
        <dbReference type="PROSITE" id="PS50109"/>
    </source>
</evidence>
<dbReference type="Pfam" id="PF00512">
    <property type="entry name" value="HisKA"/>
    <property type="match status" value="1"/>
</dbReference>
<keyword evidence="15" id="KW-1185">Reference proteome</keyword>
<evidence type="ECO:0000256" key="1">
    <source>
        <dbReference type="ARBA" id="ARBA00000085"/>
    </source>
</evidence>
<evidence type="ECO:0000259" key="13">
    <source>
        <dbReference type="PROSITE" id="PS50885"/>
    </source>
</evidence>
<dbReference type="InterPro" id="IPR050428">
    <property type="entry name" value="TCS_sensor_his_kinase"/>
</dbReference>
<dbReference type="Gene3D" id="3.30.565.10">
    <property type="entry name" value="Histidine kinase-like ATPase, C-terminal domain"/>
    <property type="match status" value="1"/>
</dbReference>
<dbReference type="EMBL" id="HE577327">
    <property type="protein sequence ID" value="CCC97357.1"/>
    <property type="molecule type" value="Genomic_DNA"/>
</dbReference>
<keyword evidence="10 11" id="KW-0472">Membrane</keyword>
<dbReference type="SMART" id="SM00388">
    <property type="entry name" value="HisKA"/>
    <property type="match status" value="1"/>
</dbReference>
<dbReference type="InterPro" id="IPR003661">
    <property type="entry name" value="HisK_dim/P_dom"/>
</dbReference>
<keyword evidence="9" id="KW-0902">Two-component regulatory system</keyword>
<dbReference type="SUPFAM" id="SSF158472">
    <property type="entry name" value="HAMP domain-like"/>
    <property type="match status" value="1"/>
</dbReference>
<evidence type="ECO:0000256" key="11">
    <source>
        <dbReference type="SAM" id="Phobius"/>
    </source>
</evidence>
<dbReference type="AlphaFoldDB" id="A0A9P1JPL3"/>
<evidence type="ECO:0000256" key="9">
    <source>
        <dbReference type="ARBA" id="ARBA00023012"/>
    </source>
</evidence>
<proteinExistence type="predicted"/>
<feature type="domain" description="Histidine kinase" evidence="12">
    <location>
        <begin position="148"/>
        <end position="360"/>
    </location>
</feature>
<dbReference type="SMART" id="SM00304">
    <property type="entry name" value="HAMP"/>
    <property type="match status" value="1"/>
</dbReference>
<keyword evidence="7 14" id="KW-0418">Kinase</keyword>
<dbReference type="PROSITE" id="PS50109">
    <property type="entry name" value="HIS_KIN"/>
    <property type="match status" value="1"/>
</dbReference>
<dbReference type="PRINTS" id="PR00344">
    <property type="entry name" value="BCTRLSENSOR"/>
</dbReference>
<dbReference type="Gene3D" id="1.10.287.130">
    <property type="match status" value="1"/>
</dbReference>
<evidence type="ECO:0000256" key="5">
    <source>
        <dbReference type="ARBA" id="ARBA00022679"/>
    </source>
</evidence>
<evidence type="ECO:0000256" key="7">
    <source>
        <dbReference type="ARBA" id="ARBA00022777"/>
    </source>
</evidence>
<feature type="transmembrane region" description="Helical" evidence="11">
    <location>
        <begin position="63"/>
        <end position="82"/>
    </location>
</feature>
<dbReference type="RefSeq" id="WP_014239655.1">
    <property type="nucleotide sequence ID" value="NC_016617.1"/>
</dbReference>
<dbReference type="InterPro" id="IPR003660">
    <property type="entry name" value="HAMP_dom"/>
</dbReference>
<dbReference type="CDD" id="cd00075">
    <property type="entry name" value="HATPase"/>
    <property type="match status" value="1"/>
</dbReference>
<keyword evidence="8 11" id="KW-1133">Transmembrane helix</keyword>
<organism evidence="14 15">
    <name type="scientific">Azospirillum baldaniorum</name>
    <dbReference type="NCBI Taxonomy" id="1064539"/>
    <lineage>
        <taxon>Bacteria</taxon>
        <taxon>Pseudomonadati</taxon>
        <taxon>Pseudomonadota</taxon>
        <taxon>Alphaproteobacteria</taxon>
        <taxon>Rhodospirillales</taxon>
        <taxon>Azospirillaceae</taxon>
        <taxon>Azospirillum</taxon>
    </lineage>
</organism>
<dbReference type="GO" id="GO:0005886">
    <property type="term" value="C:plasma membrane"/>
    <property type="evidence" value="ECO:0007669"/>
    <property type="project" value="TreeGrafter"/>
</dbReference>
<dbReference type="PANTHER" id="PTHR45436">
    <property type="entry name" value="SENSOR HISTIDINE KINASE YKOH"/>
    <property type="match status" value="1"/>
</dbReference>
<feature type="domain" description="HAMP" evidence="13">
    <location>
        <begin position="86"/>
        <end position="140"/>
    </location>
</feature>
<evidence type="ECO:0000256" key="4">
    <source>
        <dbReference type="ARBA" id="ARBA00022553"/>
    </source>
</evidence>
<evidence type="ECO:0000256" key="6">
    <source>
        <dbReference type="ARBA" id="ARBA00022692"/>
    </source>
</evidence>
<dbReference type="GO" id="GO:0000155">
    <property type="term" value="F:phosphorelay sensor kinase activity"/>
    <property type="evidence" value="ECO:0007669"/>
    <property type="project" value="InterPro"/>
</dbReference>
<evidence type="ECO:0000256" key="3">
    <source>
        <dbReference type="ARBA" id="ARBA00012438"/>
    </source>
</evidence>
<dbReference type="SMART" id="SM00387">
    <property type="entry name" value="HATPase_c"/>
    <property type="match status" value="1"/>
</dbReference>
<dbReference type="Proteomes" id="UP000007319">
    <property type="component" value="Chromosome"/>
</dbReference>
<dbReference type="SUPFAM" id="SSF55874">
    <property type="entry name" value="ATPase domain of HSP90 chaperone/DNA topoisomerase II/histidine kinase"/>
    <property type="match status" value="1"/>
</dbReference>
<dbReference type="SUPFAM" id="SSF47384">
    <property type="entry name" value="Homodimeric domain of signal transducing histidine kinase"/>
    <property type="match status" value="1"/>
</dbReference>
<dbReference type="PANTHER" id="PTHR45436:SF5">
    <property type="entry name" value="SENSOR HISTIDINE KINASE TRCS"/>
    <property type="match status" value="1"/>
</dbReference>
<dbReference type="InterPro" id="IPR036890">
    <property type="entry name" value="HATPase_C_sf"/>
</dbReference>
<reference evidence="14 15" key="1">
    <citation type="journal article" date="2011" name="PLoS Genet.">
        <title>Azospirillum genomes reveal transition of bacteria from aquatic to terrestrial environments.</title>
        <authorList>
            <person name="Wisniewski-Dye F."/>
            <person name="Borziak K."/>
            <person name="Khalsa-Moyers G."/>
            <person name="Alexandre G."/>
            <person name="Sukharnikov L.O."/>
            <person name="Wuichet K."/>
            <person name="Hurst G.B."/>
            <person name="McDonald W.H."/>
            <person name="Robertson J.S."/>
            <person name="Barbe V."/>
            <person name="Calteau A."/>
            <person name="Rouy Z."/>
            <person name="Mangenot S."/>
            <person name="Prigent-Combaret C."/>
            <person name="Normand P."/>
            <person name="Boyer M."/>
            <person name="Siguier P."/>
            <person name="Dessaux Y."/>
            <person name="Elmerich C."/>
            <person name="Condemine G."/>
            <person name="Krishnen G."/>
            <person name="Kennedy I."/>
            <person name="Paterson A.H."/>
            <person name="Gonzalez V."/>
            <person name="Mavingui P."/>
            <person name="Zhulin I.B."/>
        </authorList>
    </citation>
    <scope>NUCLEOTIDE SEQUENCE [LARGE SCALE GENOMIC DNA]</scope>
    <source>
        <strain evidence="14 15">Sp245</strain>
    </source>
</reference>
<keyword evidence="5" id="KW-0808">Transferase</keyword>
<comment type="catalytic activity">
    <reaction evidence="1">
        <text>ATP + protein L-histidine = ADP + protein N-phospho-L-histidine.</text>
        <dbReference type="EC" id="2.7.13.3"/>
    </reaction>
</comment>
<dbReference type="CDD" id="cd06225">
    <property type="entry name" value="HAMP"/>
    <property type="match status" value="1"/>
</dbReference>
<dbReference type="Pfam" id="PF02518">
    <property type="entry name" value="HATPase_c"/>
    <property type="match status" value="1"/>
</dbReference>
<gene>
    <name evidence="14" type="ORF">AZOBR_60018</name>
</gene>
<keyword evidence="4" id="KW-0597">Phosphoprotein</keyword>
<dbReference type="InterPro" id="IPR036097">
    <property type="entry name" value="HisK_dim/P_sf"/>
</dbReference>
<dbReference type="EC" id="2.7.13.3" evidence="3"/>
<dbReference type="PROSITE" id="PS50885">
    <property type="entry name" value="HAMP"/>
    <property type="match status" value="1"/>
</dbReference>
<accession>A0A9P1JPL3</accession>
<dbReference type="InterPro" id="IPR004358">
    <property type="entry name" value="Sig_transdc_His_kin-like_C"/>
</dbReference>
<sequence length="361" mass="39051">MKSAKSLNRQLVASMAGVTGLALIIMCAGSFLFYELVFFRFWAPEGFEGVPEPDSYWPTTPEWTAFLVLWAIGLGGAIVAAMRFARRLIHPLDAVATAARRIAAGDLGARAMPTKASFAETRQLIEDFNHMAGQLSRAETEMRAWHAAIAHELRTPLTILRGQIQGYVDGVFIPDPPSLQVLLVQVEGLSRIVDDLKILTLAQNGRLELRLETIDLAGEVASVVAITKPMLQQAGVSIHADLGSVMIHGDGARIRQVLTVLLENVRRYAAPCEVRIETRATRDHAILRVCDHGPGLPDGAEKIIFDPFWRSDASRSRESGGSGLGLAVVQAIAQAHGGVAVAMASEPQGVTFEIRLPKIGP</sequence>